<comment type="function">
    <text evidence="10">Catalyzes the attachment of tyrosine to tRNA(Tyr) in a two-step reaction: tyrosine is first activated by ATP to form Tyr-AMP and then transferred to the acceptor end of tRNA(Tyr).</text>
</comment>
<protein>
    <recommendedName>
        <fullName evidence="10">Tyrosine--tRNA ligase</fullName>
        <ecNumber evidence="10">6.1.1.1</ecNumber>
    </recommendedName>
    <alternativeName>
        <fullName evidence="10">Tyrosyl-tRNA synthetase</fullName>
        <shortName evidence="10">TyrRS</shortName>
    </alternativeName>
</protein>
<evidence type="ECO:0000256" key="6">
    <source>
        <dbReference type="ARBA" id="ARBA00022884"/>
    </source>
</evidence>
<dbReference type="InterPro" id="IPR024088">
    <property type="entry name" value="Tyr-tRNA-ligase_bac-type"/>
</dbReference>
<dbReference type="InterPro" id="IPR002305">
    <property type="entry name" value="aa-tRNA-synth_Ic"/>
</dbReference>
<dbReference type="SUPFAM" id="SSF52374">
    <property type="entry name" value="Nucleotidylyl transferase"/>
    <property type="match status" value="1"/>
</dbReference>
<dbReference type="InterPro" id="IPR001412">
    <property type="entry name" value="aa-tRNA-synth_I_CS"/>
</dbReference>
<evidence type="ECO:0000256" key="5">
    <source>
        <dbReference type="ARBA" id="ARBA00022840"/>
    </source>
</evidence>
<dbReference type="InterPro" id="IPR002307">
    <property type="entry name" value="Tyr-tRNA-ligase"/>
</dbReference>
<comment type="subcellular location">
    <subcellularLocation>
        <location evidence="10">Cytoplasm</location>
    </subcellularLocation>
</comment>
<dbReference type="GO" id="GO:0004831">
    <property type="term" value="F:tyrosine-tRNA ligase activity"/>
    <property type="evidence" value="ECO:0007669"/>
    <property type="project" value="UniProtKB-UniRule"/>
</dbReference>
<dbReference type="Gene3D" id="3.10.290.10">
    <property type="entry name" value="RNA-binding S4 domain"/>
    <property type="match status" value="1"/>
</dbReference>
<evidence type="ECO:0000256" key="3">
    <source>
        <dbReference type="ARBA" id="ARBA00022598"/>
    </source>
</evidence>
<evidence type="ECO:0000256" key="4">
    <source>
        <dbReference type="ARBA" id="ARBA00022741"/>
    </source>
</evidence>
<dbReference type="NCBIfam" id="TIGR00234">
    <property type="entry name" value="tyrS"/>
    <property type="match status" value="1"/>
</dbReference>
<evidence type="ECO:0000256" key="8">
    <source>
        <dbReference type="ARBA" id="ARBA00023146"/>
    </source>
</evidence>
<gene>
    <name evidence="10" type="primary">tyrS</name>
</gene>
<evidence type="ECO:0000313" key="12">
    <source>
        <dbReference type="EMBL" id="ADI21348.1"/>
    </source>
</evidence>
<dbReference type="Pfam" id="PF00579">
    <property type="entry name" value="tRNA-synt_1b"/>
    <property type="match status" value="1"/>
</dbReference>
<accession>E7C1M4</accession>
<dbReference type="EC" id="6.1.1.1" evidence="10"/>
<keyword evidence="2 10" id="KW-0963">Cytoplasm</keyword>
<dbReference type="Gene3D" id="3.40.50.620">
    <property type="entry name" value="HUPs"/>
    <property type="match status" value="1"/>
</dbReference>
<dbReference type="AlphaFoldDB" id="E7C1M4"/>
<keyword evidence="5 10" id="KW-0067">ATP-binding</keyword>
<evidence type="ECO:0000256" key="11">
    <source>
        <dbReference type="PROSITE-ProRule" id="PRU00182"/>
    </source>
</evidence>
<keyword evidence="6 11" id="KW-0694">RNA-binding</keyword>
<keyword evidence="3 10" id="KW-0436">Ligase</keyword>
<dbReference type="GO" id="GO:0005829">
    <property type="term" value="C:cytosol"/>
    <property type="evidence" value="ECO:0007669"/>
    <property type="project" value="TreeGrafter"/>
</dbReference>
<dbReference type="PROSITE" id="PS00178">
    <property type="entry name" value="AA_TRNA_LIGASE_I"/>
    <property type="match status" value="1"/>
</dbReference>
<dbReference type="GO" id="GO:0005524">
    <property type="term" value="F:ATP binding"/>
    <property type="evidence" value="ECO:0007669"/>
    <property type="project" value="UniProtKB-UniRule"/>
</dbReference>
<dbReference type="CDD" id="cd00805">
    <property type="entry name" value="TyrRS_core"/>
    <property type="match status" value="1"/>
</dbReference>
<dbReference type="InterPro" id="IPR024108">
    <property type="entry name" value="Tyr-tRNA-ligase_bac_2"/>
</dbReference>
<evidence type="ECO:0000256" key="9">
    <source>
        <dbReference type="ARBA" id="ARBA00048248"/>
    </source>
</evidence>
<dbReference type="Gene3D" id="1.10.240.10">
    <property type="entry name" value="Tyrosyl-Transfer RNA Synthetase"/>
    <property type="match status" value="1"/>
</dbReference>
<dbReference type="GO" id="GO:0006437">
    <property type="term" value="P:tyrosyl-tRNA aminoacylation"/>
    <property type="evidence" value="ECO:0007669"/>
    <property type="project" value="UniProtKB-UniRule"/>
</dbReference>
<dbReference type="PRINTS" id="PR01040">
    <property type="entry name" value="TRNASYNTHTYR"/>
</dbReference>
<comment type="subunit">
    <text evidence="1 10">Homodimer.</text>
</comment>
<evidence type="ECO:0000256" key="7">
    <source>
        <dbReference type="ARBA" id="ARBA00022917"/>
    </source>
</evidence>
<dbReference type="InterPro" id="IPR014729">
    <property type="entry name" value="Rossmann-like_a/b/a_fold"/>
</dbReference>
<proteinExistence type="inferred from homology"/>
<feature type="short sequence motif" description="'KMSKS' region" evidence="10">
    <location>
        <begin position="227"/>
        <end position="231"/>
    </location>
</feature>
<dbReference type="CDD" id="cd00165">
    <property type="entry name" value="S4"/>
    <property type="match status" value="1"/>
</dbReference>
<feature type="binding site" evidence="10">
    <location>
        <position position="230"/>
    </location>
    <ligand>
        <name>ATP</name>
        <dbReference type="ChEBI" id="CHEBI:30616"/>
    </ligand>
</feature>
<dbReference type="PROSITE" id="PS50889">
    <property type="entry name" value="S4"/>
    <property type="match status" value="1"/>
</dbReference>
<sequence>MDKDTKQALEIIKRGSDEIIPEDAFKKLLTSKKKLTVKAGFDPTSADLHLGHTVLINKLKAFQDLGHTVIFLIGDFTGLIGDPSGVNETRPNIDEKKLAENSKTYADQVFKILDKKKTKIKFNSSWFKKMKLDEFIRLSSIMTVARMLERDDFKKRYENNKPISLHEFLYPLVQGFDSYALKADIELGGTDQKFNLLVGREVQKHFGQDEQVTITVPLLEGLDGVKKMSKSLNNYIALNDEPNEMFGKIMSISDNLMWRYFDLLSFRSNDEIASFRDKVKNGENPMTFKKKLATEIVERFYDKKSSENAEIAFTNVFSNKLEPSEVPIFEINETSSISIVELLTHEDLGNEFIQSKSECRRLIKQSGIKMNNKKVENPDLLINLGEENYFQIGKRKHLKIKLVS</sequence>
<keyword evidence="4 10" id="KW-0547">Nucleotide-binding</keyword>
<dbReference type="HAMAP" id="MF_02007">
    <property type="entry name" value="Tyr_tRNA_synth_type2"/>
    <property type="match status" value="1"/>
</dbReference>
<dbReference type="PANTHER" id="PTHR11766:SF1">
    <property type="entry name" value="TYROSINE--TRNA LIGASE"/>
    <property type="match status" value="1"/>
</dbReference>
<comment type="similarity">
    <text evidence="10">Belongs to the class-I aminoacyl-tRNA synthetase family. TyrS type 2 subfamily.</text>
</comment>
<keyword evidence="7 10" id="KW-0648">Protein biosynthesis</keyword>
<dbReference type="EMBL" id="GU567951">
    <property type="protein sequence ID" value="ADI21348.1"/>
    <property type="molecule type" value="Genomic_DNA"/>
</dbReference>
<dbReference type="PANTHER" id="PTHR11766">
    <property type="entry name" value="TYROSYL-TRNA SYNTHETASE"/>
    <property type="match status" value="1"/>
</dbReference>
<dbReference type="SUPFAM" id="SSF55174">
    <property type="entry name" value="Alpha-L RNA-binding motif"/>
    <property type="match status" value="1"/>
</dbReference>
<feature type="short sequence motif" description="'HIGH' region" evidence="10">
    <location>
        <begin position="43"/>
        <end position="52"/>
    </location>
</feature>
<dbReference type="FunFam" id="3.40.50.620:FF:000061">
    <property type="entry name" value="Tyrosine--tRNA ligase"/>
    <property type="match status" value="1"/>
</dbReference>
<organism evidence="12">
    <name type="scientific">uncultured gamma proteobacterium HF0010_10D20</name>
    <dbReference type="NCBI Taxonomy" id="723561"/>
    <lineage>
        <taxon>Bacteria</taxon>
        <taxon>Pseudomonadati</taxon>
        <taxon>Pseudomonadota</taxon>
        <taxon>Gammaproteobacteria</taxon>
        <taxon>environmental samples</taxon>
    </lineage>
</organism>
<evidence type="ECO:0000256" key="1">
    <source>
        <dbReference type="ARBA" id="ARBA00011738"/>
    </source>
</evidence>
<dbReference type="InterPro" id="IPR036986">
    <property type="entry name" value="S4_RNA-bd_sf"/>
</dbReference>
<comment type="catalytic activity">
    <reaction evidence="9 10">
        <text>tRNA(Tyr) + L-tyrosine + ATP = L-tyrosyl-tRNA(Tyr) + AMP + diphosphate + H(+)</text>
        <dbReference type="Rhea" id="RHEA:10220"/>
        <dbReference type="Rhea" id="RHEA-COMP:9706"/>
        <dbReference type="Rhea" id="RHEA-COMP:9707"/>
        <dbReference type="ChEBI" id="CHEBI:15378"/>
        <dbReference type="ChEBI" id="CHEBI:30616"/>
        <dbReference type="ChEBI" id="CHEBI:33019"/>
        <dbReference type="ChEBI" id="CHEBI:58315"/>
        <dbReference type="ChEBI" id="CHEBI:78442"/>
        <dbReference type="ChEBI" id="CHEBI:78536"/>
        <dbReference type="ChEBI" id="CHEBI:456215"/>
        <dbReference type="EC" id="6.1.1.1"/>
    </reaction>
</comment>
<reference evidence="12" key="1">
    <citation type="submission" date="2010-01" db="EMBL/GenBank/DDBJ databases">
        <title>Genome fragments of uncultured bacteria from the North Pacific subtropical Gyre.</title>
        <authorList>
            <person name="Pham V.D."/>
            <person name="Delong E.F."/>
        </authorList>
    </citation>
    <scope>NUCLEOTIDE SEQUENCE</scope>
</reference>
<keyword evidence="8 10" id="KW-0030">Aminoacyl-tRNA synthetase</keyword>
<name>E7C1M4_9GAMM</name>
<dbReference type="GO" id="GO:0003723">
    <property type="term" value="F:RNA binding"/>
    <property type="evidence" value="ECO:0007669"/>
    <property type="project" value="UniProtKB-KW"/>
</dbReference>
<evidence type="ECO:0000256" key="2">
    <source>
        <dbReference type="ARBA" id="ARBA00022490"/>
    </source>
</evidence>
<evidence type="ECO:0000256" key="10">
    <source>
        <dbReference type="HAMAP-Rule" id="MF_02007"/>
    </source>
</evidence>